<feature type="compositionally biased region" description="Low complexity" evidence="1">
    <location>
        <begin position="439"/>
        <end position="464"/>
    </location>
</feature>
<feature type="region of interest" description="Disordered" evidence="1">
    <location>
        <begin position="98"/>
        <end position="185"/>
    </location>
</feature>
<feature type="compositionally biased region" description="Polar residues" evidence="1">
    <location>
        <begin position="470"/>
        <end position="484"/>
    </location>
</feature>
<evidence type="ECO:0000313" key="2">
    <source>
        <dbReference type="EMBL" id="KAK2958163.1"/>
    </source>
</evidence>
<accession>A0ABQ9Y386</accession>
<name>A0ABQ9Y386_9EUKA</name>
<reference evidence="2 3" key="1">
    <citation type="journal article" date="2022" name="bioRxiv">
        <title>Genomics of Preaxostyla Flagellates Illuminates Evolutionary Transitions and the Path Towards Mitochondrial Loss.</title>
        <authorList>
            <person name="Novak L.V.F."/>
            <person name="Treitli S.C."/>
            <person name="Pyrih J."/>
            <person name="Halakuc P."/>
            <person name="Pipaliya S.V."/>
            <person name="Vacek V."/>
            <person name="Brzon O."/>
            <person name="Soukal P."/>
            <person name="Eme L."/>
            <person name="Dacks J.B."/>
            <person name="Karnkowska A."/>
            <person name="Elias M."/>
            <person name="Hampl V."/>
        </authorList>
    </citation>
    <scope>NUCLEOTIDE SEQUENCE [LARGE SCALE GENOMIC DNA]</scope>
    <source>
        <strain evidence="2">NAU3</strain>
        <tissue evidence="2">Gut</tissue>
    </source>
</reference>
<protein>
    <submittedName>
        <fullName evidence="2">Uncharacterized protein</fullName>
    </submittedName>
</protein>
<evidence type="ECO:0000313" key="3">
    <source>
        <dbReference type="Proteomes" id="UP001281761"/>
    </source>
</evidence>
<evidence type="ECO:0000256" key="1">
    <source>
        <dbReference type="SAM" id="MobiDB-lite"/>
    </source>
</evidence>
<dbReference type="Proteomes" id="UP001281761">
    <property type="component" value="Unassembled WGS sequence"/>
</dbReference>
<comment type="caution">
    <text evidence="2">The sequence shown here is derived from an EMBL/GenBank/DDBJ whole genome shotgun (WGS) entry which is preliminary data.</text>
</comment>
<feature type="compositionally biased region" description="Basic residues" evidence="1">
    <location>
        <begin position="316"/>
        <end position="326"/>
    </location>
</feature>
<feature type="compositionally biased region" description="Polar residues" evidence="1">
    <location>
        <begin position="380"/>
        <end position="391"/>
    </location>
</feature>
<gene>
    <name evidence="2" type="ORF">BLNAU_6867</name>
</gene>
<keyword evidence="3" id="KW-1185">Reference proteome</keyword>
<dbReference type="EMBL" id="JARBJD010000040">
    <property type="protein sequence ID" value="KAK2958163.1"/>
    <property type="molecule type" value="Genomic_DNA"/>
</dbReference>
<proteinExistence type="predicted"/>
<feature type="compositionally biased region" description="Basic residues" evidence="1">
    <location>
        <begin position="137"/>
        <end position="153"/>
    </location>
</feature>
<feature type="compositionally biased region" description="Basic residues" evidence="1">
    <location>
        <begin position="368"/>
        <end position="377"/>
    </location>
</feature>
<feature type="compositionally biased region" description="Low complexity" evidence="1">
    <location>
        <begin position="164"/>
        <end position="185"/>
    </location>
</feature>
<sequence>MTLLCDEPSTVPKSSHHDRTTDLSAVWMNDERPSVFQEALLVLSELQRELERRDGTDETITEFSSAFEIFQSDLERVNEGIRNGKRGNHEHEINFYQPRSESSLEDGFLPDFPDLTGDSRSDDTCKTNTISSQDWTRKRRVLRRSGLKPRRQRPLPPIERTTTSSNPEILLSPSSPLSSPSDSGFLVTPPEPVDDAHIGSPALTSVCVGPELENTMELSSMNSSLFSLSLTPTFDDSATSTHNDLDACSAPDMSPLAGGSKRKRGLRFEGVVLRAYSECNTPPSTRKPPRPRTEKKRRAEEDWIDSDDSLLNAFTGRRKVSHKQKVDKRTECSRKSEKVERKKEKSIGKTETEGEKDDTRNVSIRLPLTRKHSRPMRTAKSMNVGHSSMDTPVSKGKDIKSKSLSENVIRKRDWKPNTSPTVRSPRDLSISLPQPSSTSLCLLSPVSDSDSDSSSPSPFSAISPTPLPNHPTTQSLSLPSPNKTPHSRSVIDRSLLLSALY</sequence>
<organism evidence="2 3">
    <name type="scientific">Blattamonas nauphoetae</name>
    <dbReference type="NCBI Taxonomy" id="2049346"/>
    <lineage>
        <taxon>Eukaryota</taxon>
        <taxon>Metamonada</taxon>
        <taxon>Preaxostyla</taxon>
        <taxon>Oxymonadida</taxon>
        <taxon>Blattamonas</taxon>
    </lineage>
</organism>
<feature type="compositionally biased region" description="Basic residues" evidence="1">
    <location>
        <begin position="287"/>
        <end position="296"/>
    </location>
</feature>
<feature type="region of interest" description="Disordered" evidence="1">
    <location>
        <begin position="278"/>
        <end position="301"/>
    </location>
</feature>
<feature type="region of interest" description="Disordered" evidence="1">
    <location>
        <begin position="315"/>
        <end position="489"/>
    </location>
</feature>
<feature type="compositionally biased region" description="Basic and acidic residues" evidence="1">
    <location>
        <begin position="327"/>
        <end position="360"/>
    </location>
</feature>
<feature type="compositionally biased region" description="Basic and acidic residues" evidence="1">
    <location>
        <begin position="395"/>
        <end position="415"/>
    </location>
</feature>